<feature type="compositionally biased region" description="Polar residues" evidence="4">
    <location>
        <begin position="522"/>
        <end position="584"/>
    </location>
</feature>
<dbReference type="Proteomes" id="UP000594262">
    <property type="component" value="Unplaced"/>
</dbReference>
<evidence type="ECO:0000256" key="3">
    <source>
        <dbReference type="PROSITE-ProRule" id="PRU00023"/>
    </source>
</evidence>
<evidence type="ECO:0000256" key="2">
    <source>
        <dbReference type="ARBA" id="ARBA00023043"/>
    </source>
</evidence>
<dbReference type="RefSeq" id="XP_066923580.1">
    <property type="nucleotide sequence ID" value="XM_067067479.1"/>
</dbReference>
<dbReference type="SUPFAM" id="SSF48403">
    <property type="entry name" value="Ankyrin repeat"/>
    <property type="match status" value="1"/>
</dbReference>
<dbReference type="AlphaFoldDB" id="A0A7M5TZ53"/>
<keyword evidence="2 3" id="KW-0040">ANK repeat</keyword>
<proteinExistence type="predicted"/>
<sequence length="762" mass="83458">MLMLSMNNHKLHCILLQLMQCCRQLHFAAANGRQNAVRFLVTKGASLEFPNWCGWTALMYASYYGHSEIVSYLIENKAQVNACNSRLVTPLICAARCGKTAVIEILLQNGAYIVPKVVEKTPTSQLSNKEPNMPTPVWRPPMTALMAAAQHGHHGICSMLMTYNAPIDYQNEANGYTALMLAAVNGHAKIVELLIQTGSADANIVNCRNQTAYVLSILRKRTDVENYLKSRTTRVTKEITTKSHQPPIIQAARTGNIQEVEKILRANPKPDLNVSSTDGVTPLIFASLNNHIDVVRLLLREDAKTDLQEENGWTALMHATIKRNVDIVKLLLRAGADTKIKNNKNLTVFDLATLAGLPQITRLFAPGALASQGKQPVNNDRDFKSSKSLLSKVTGKIKRGQQVNRVPVHDISLNPVEEHTPAHSEEVHKTSSIIQSFEASTQSLNGPTKPKLALAAPTYNLPDDVMAPVLPPCPTLKSFDIPKLPGVGAKQTGLGLNSSNGSNSGDNFNSSDESSSIKSFNRQNSSSSGIRRPQMQNNILYQQPDSPQSSMTSSGLSGFTSVSNYNGRGSMPNSGFKSPTNRPSLNFAKPNFPSQWQHQQPPPQHQAFSPAFQPPMPPYLRQGAKSPPLTLNDLSIRSVSSNSGDKNGDANISDFLQRLELEKYGAQFSEQEVDMIALREMDDNDLKDIGVDQTIYRKRIIDAVTPNQKHRGASNNRIPSHARFSPTPPGQPNALIPTAGFPKNQTSFASGMRGANGYPLIR</sequence>
<feature type="repeat" description="ANK" evidence="3">
    <location>
        <begin position="25"/>
        <end position="52"/>
    </location>
</feature>
<evidence type="ECO:0000259" key="5">
    <source>
        <dbReference type="PROSITE" id="PS50105"/>
    </source>
</evidence>
<dbReference type="PROSITE" id="PS50088">
    <property type="entry name" value="ANK_REPEAT"/>
    <property type="match status" value="5"/>
</dbReference>
<dbReference type="CDD" id="cd09487">
    <property type="entry name" value="SAM_superfamily"/>
    <property type="match status" value="1"/>
</dbReference>
<feature type="domain" description="SAM" evidence="5">
    <location>
        <begin position="651"/>
        <end position="704"/>
    </location>
</feature>
<feature type="compositionally biased region" description="Low complexity" evidence="4">
    <location>
        <begin position="497"/>
        <end position="521"/>
    </location>
</feature>
<keyword evidence="1" id="KW-0677">Repeat</keyword>
<feature type="repeat" description="ANK" evidence="3">
    <location>
        <begin position="311"/>
        <end position="343"/>
    </location>
</feature>
<dbReference type="InterPro" id="IPR002110">
    <property type="entry name" value="Ankyrin_rpt"/>
</dbReference>
<feature type="compositionally biased region" description="Polar residues" evidence="4">
    <location>
        <begin position="632"/>
        <end position="645"/>
    </location>
</feature>
<feature type="compositionally biased region" description="Low complexity" evidence="4">
    <location>
        <begin position="593"/>
        <end position="611"/>
    </location>
</feature>
<feature type="repeat" description="ANK" evidence="3">
    <location>
        <begin position="174"/>
        <end position="199"/>
    </location>
</feature>
<evidence type="ECO:0000313" key="6">
    <source>
        <dbReference type="EnsemblMetazoa" id="CLYHEMP003855.1"/>
    </source>
</evidence>
<dbReference type="PROSITE" id="PS50105">
    <property type="entry name" value="SAM_DOMAIN"/>
    <property type="match status" value="1"/>
</dbReference>
<dbReference type="PRINTS" id="PR01415">
    <property type="entry name" value="ANKYRIN"/>
</dbReference>
<feature type="region of interest" description="Disordered" evidence="4">
    <location>
        <begin position="492"/>
        <end position="650"/>
    </location>
</feature>
<dbReference type="Pfam" id="PF00536">
    <property type="entry name" value="SAM_1"/>
    <property type="match status" value="1"/>
</dbReference>
<dbReference type="Pfam" id="PF12796">
    <property type="entry name" value="Ank_2"/>
    <property type="match status" value="3"/>
</dbReference>
<feature type="region of interest" description="Disordered" evidence="4">
    <location>
        <begin position="707"/>
        <end position="728"/>
    </location>
</feature>
<evidence type="ECO:0000256" key="4">
    <source>
        <dbReference type="SAM" id="MobiDB-lite"/>
    </source>
</evidence>
<dbReference type="SUPFAM" id="SSF47769">
    <property type="entry name" value="SAM/Pointed domain"/>
    <property type="match status" value="1"/>
</dbReference>
<dbReference type="Gene3D" id="1.10.150.50">
    <property type="entry name" value="Transcription Factor, Ets-1"/>
    <property type="match status" value="1"/>
</dbReference>
<protein>
    <recommendedName>
        <fullName evidence="5">SAM domain-containing protein</fullName>
    </recommendedName>
</protein>
<keyword evidence="7" id="KW-1185">Reference proteome</keyword>
<reference evidence="6" key="1">
    <citation type="submission" date="2021-01" db="UniProtKB">
        <authorList>
            <consortium name="EnsemblMetazoa"/>
        </authorList>
    </citation>
    <scope>IDENTIFICATION</scope>
</reference>
<dbReference type="InterPro" id="IPR036770">
    <property type="entry name" value="Ankyrin_rpt-contain_sf"/>
</dbReference>
<name>A0A7M5TZ53_9CNID</name>
<organism evidence="6 7">
    <name type="scientific">Clytia hemisphaerica</name>
    <dbReference type="NCBI Taxonomy" id="252671"/>
    <lineage>
        <taxon>Eukaryota</taxon>
        <taxon>Metazoa</taxon>
        <taxon>Cnidaria</taxon>
        <taxon>Hydrozoa</taxon>
        <taxon>Hydroidolina</taxon>
        <taxon>Leptothecata</taxon>
        <taxon>Obeliida</taxon>
        <taxon>Clytiidae</taxon>
        <taxon>Clytia</taxon>
    </lineage>
</organism>
<dbReference type="GeneID" id="136810895"/>
<dbReference type="SMART" id="SM00454">
    <property type="entry name" value="SAM"/>
    <property type="match status" value="1"/>
</dbReference>
<dbReference type="PANTHER" id="PTHR24198">
    <property type="entry name" value="ANKYRIN REPEAT AND PROTEIN KINASE DOMAIN-CONTAINING PROTEIN"/>
    <property type="match status" value="1"/>
</dbReference>
<feature type="repeat" description="ANK" evidence="3">
    <location>
        <begin position="53"/>
        <end position="85"/>
    </location>
</feature>
<dbReference type="PROSITE" id="PS50297">
    <property type="entry name" value="ANK_REP_REGION"/>
    <property type="match status" value="4"/>
</dbReference>
<dbReference type="EnsemblMetazoa" id="CLYHEMT003855.1">
    <property type="protein sequence ID" value="CLYHEMP003855.1"/>
    <property type="gene ID" value="CLYHEMG003855"/>
</dbReference>
<evidence type="ECO:0000313" key="7">
    <source>
        <dbReference type="Proteomes" id="UP000594262"/>
    </source>
</evidence>
<dbReference type="InterPro" id="IPR001660">
    <property type="entry name" value="SAM"/>
</dbReference>
<evidence type="ECO:0000256" key="1">
    <source>
        <dbReference type="ARBA" id="ARBA00022737"/>
    </source>
</evidence>
<feature type="repeat" description="ANK" evidence="3">
    <location>
        <begin position="278"/>
        <end position="310"/>
    </location>
</feature>
<dbReference type="Gene3D" id="1.25.40.20">
    <property type="entry name" value="Ankyrin repeat-containing domain"/>
    <property type="match status" value="4"/>
</dbReference>
<dbReference type="OrthoDB" id="539213at2759"/>
<dbReference type="SMART" id="SM00248">
    <property type="entry name" value="ANK"/>
    <property type="match status" value="8"/>
</dbReference>
<dbReference type="InterPro" id="IPR013761">
    <property type="entry name" value="SAM/pointed_sf"/>
</dbReference>
<dbReference type="PANTHER" id="PTHR24198:SF165">
    <property type="entry name" value="ANKYRIN REPEAT-CONTAINING PROTEIN-RELATED"/>
    <property type="match status" value="1"/>
</dbReference>
<accession>A0A7M5TZ53</accession>